<dbReference type="InterPro" id="IPR036390">
    <property type="entry name" value="WH_DNA-bd_sf"/>
</dbReference>
<comment type="subcellular location">
    <subcellularLocation>
        <location evidence="1 7">Nucleus</location>
    </subcellularLocation>
</comment>
<organism evidence="10 11">
    <name type="scientific">Bonamia ostreae</name>
    <dbReference type="NCBI Taxonomy" id="126728"/>
    <lineage>
        <taxon>Eukaryota</taxon>
        <taxon>Sar</taxon>
        <taxon>Rhizaria</taxon>
        <taxon>Endomyxa</taxon>
        <taxon>Ascetosporea</taxon>
        <taxon>Haplosporida</taxon>
        <taxon>Bonamia</taxon>
    </lineage>
</organism>
<dbReference type="PANTHER" id="PTHR12949">
    <property type="entry name" value="RNA POLYMERASE III DNA DIRECTED -RELATED"/>
    <property type="match status" value="1"/>
</dbReference>
<evidence type="ECO:0000256" key="1">
    <source>
        <dbReference type="ARBA" id="ARBA00004123"/>
    </source>
</evidence>
<dbReference type="Proteomes" id="UP001439008">
    <property type="component" value="Unassembled WGS sequence"/>
</dbReference>
<dbReference type="Gene3D" id="1.10.10.10">
    <property type="entry name" value="Winged helix-like DNA-binding domain superfamily/Winged helix DNA-binding domain"/>
    <property type="match status" value="1"/>
</dbReference>
<dbReference type="PANTHER" id="PTHR12949:SF0">
    <property type="entry name" value="DNA-DIRECTED RNA POLYMERASE III SUBUNIT RPC3"/>
    <property type="match status" value="1"/>
</dbReference>
<comment type="similarity">
    <text evidence="7">Belongs to the eukaryotic RPC3/POLR3C RNA polymerase subunit family.</text>
</comment>
<dbReference type="InterPro" id="IPR036388">
    <property type="entry name" value="WH-like_DNA-bd_sf"/>
</dbReference>
<dbReference type="Pfam" id="PF22536">
    <property type="entry name" value="WHD_POLR3C"/>
    <property type="match status" value="1"/>
</dbReference>
<protein>
    <recommendedName>
        <fullName evidence="3 7">DNA-directed RNA polymerase III subunit RPC3</fullName>
        <shortName evidence="7">RNA polymerase III subunit C3</shortName>
    </recommendedName>
</protein>
<feature type="domain" description="DNA-directed RNA polymerase III subunit RPC3 winged-helix" evidence="9">
    <location>
        <begin position="7"/>
        <end position="83"/>
    </location>
</feature>
<keyword evidence="6 7" id="KW-0539">Nucleus</keyword>
<comment type="subunit">
    <text evidence="2 7">Component of the RNA polymerase III (Pol III) complex consisting of 17 subunits.</text>
</comment>
<dbReference type="InterPro" id="IPR039748">
    <property type="entry name" value="RPC3"/>
</dbReference>
<feature type="coiled-coil region" evidence="8">
    <location>
        <begin position="110"/>
        <end position="144"/>
    </location>
</feature>
<keyword evidence="11" id="KW-1185">Reference proteome</keyword>
<evidence type="ECO:0000256" key="4">
    <source>
        <dbReference type="ARBA" id="ARBA00022478"/>
    </source>
</evidence>
<evidence type="ECO:0000256" key="3">
    <source>
        <dbReference type="ARBA" id="ARBA00016689"/>
    </source>
</evidence>
<evidence type="ECO:0000256" key="7">
    <source>
        <dbReference type="RuleBase" id="RU367076"/>
    </source>
</evidence>
<dbReference type="EMBL" id="JBDODL010001631">
    <property type="protein sequence ID" value="MES1921685.1"/>
    <property type="molecule type" value="Genomic_DNA"/>
</dbReference>
<dbReference type="GO" id="GO:0000428">
    <property type="term" value="C:DNA-directed RNA polymerase complex"/>
    <property type="evidence" value="ECO:0007669"/>
    <property type="project" value="UniProtKB-KW"/>
</dbReference>
<evidence type="ECO:0000313" key="11">
    <source>
        <dbReference type="Proteomes" id="UP001439008"/>
    </source>
</evidence>
<evidence type="ECO:0000313" key="10">
    <source>
        <dbReference type="EMBL" id="MES1921685.1"/>
    </source>
</evidence>
<comment type="function">
    <text evidence="7">DNA-dependent RNA polymerase catalyzes the transcription of DNA into RNA using the four ribonucleoside triphosphates as substrates. Specific core component of RNA polymerase III which synthesizes small RNAs, such as 5S rRNA and tRNAs.</text>
</comment>
<dbReference type="SUPFAM" id="SSF46785">
    <property type="entry name" value="Winged helix' DNA-binding domain"/>
    <property type="match status" value="1"/>
</dbReference>
<evidence type="ECO:0000256" key="2">
    <source>
        <dbReference type="ARBA" id="ARBA00011206"/>
    </source>
</evidence>
<sequence length="150" mass="17953">MKRLYLQNSIKIKFGKHAARIFALLVQEKQLEDDQISDLALIPKEETRVLLYKMMNSGLVRLREIPIKPQEPSSNKIFYLWSVPTKLVFEAYKIEILYRNWIDLFERREKSVKKENGDSLNENSENLKEEETGFEEKLERLQKQIFLFEN</sequence>
<evidence type="ECO:0000256" key="8">
    <source>
        <dbReference type="SAM" id="Coils"/>
    </source>
</evidence>
<evidence type="ECO:0000256" key="5">
    <source>
        <dbReference type="ARBA" id="ARBA00023163"/>
    </source>
</evidence>
<evidence type="ECO:0000259" key="9">
    <source>
        <dbReference type="Pfam" id="PF22536"/>
    </source>
</evidence>
<proteinExistence type="inferred from homology"/>
<comment type="caution">
    <text evidence="10">The sequence shown here is derived from an EMBL/GenBank/DDBJ whole genome shotgun (WGS) entry which is preliminary data.</text>
</comment>
<evidence type="ECO:0000256" key="6">
    <source>
        <dbReference type="ARBA" id="ARBA00023242"/>
    </source>
</evidence>
<keyword evidence="5 7" id="KW-0804">Transcription</keyword>
<dbReference type="InterPro" id="IPR055207">
    <property type="entry name" value="POLR3C_WHD"/>
</dbReference>
<reference evidence="10 11" key="1">
    <citation type="journal article" date="2024" name="BMC Biol.">
        <title>Comparative genomics of Ascetosporea gives new insight into the evolutionary basis for animal parasitism in Rhizaria.</title>
        <authorList>
            <person name="Hiltunen Thoren M."/>
            <person name="Onut-Brannstrom I."/>
            <person name="Alfjorden A."/>
            <person name="Peckova H."/>
            <person name="Swords F."/>
            <person name="Hooper C."/>
            <person name="Holzer A.S."/>
            <person name="Bass D."/>
            <person name="Burki F."/>
        </authorList>
    </citation>
    <scope>NUCLEOTIDE SEQUENCE [LARGE SCALE GENOMIC DNA]</scope>
    <source>
        <strain evidence="10">20-A016</strain>
    </source>
</reference>
<keyword evidence="8" id="KW-0175">Coiled coil</keyword>
<gene>
    <name evidence="10" type="primary">POLR3C</name>
    <name evidence="10" type="ORF">MHBO_003216</name>
</gene>
<accession>A0ABV2APT4</accession>
<name>A0ABV2APT4_9EUKA</name>
<keyword evidence="4 7" id="KW-0240">DNA-directed RNA polymerase</keyword>